<accession>A0A392U7V0</accession>
<evidence type="ECO:0000313" key="2">
    <source>
        <dbReference type="Proteomes" id="UP000265520"/>
    </source>
</evidence>
<keyword evidence="2" id="KW-1185">Reference proteome</keyword>
<sequence length="44" mass="5094">MLRGTSNRSIIVIEDIDCNKEMLDRSKFADMYPDMGMYSDMGDK</sequence>
<proteinExistence type="predicted"/>
<dbReference type="AlphaFoldDB" id="A0A392U7V0"/>
<comment type="caution">
    <text evidence="1">The sequence shown here is derived from an EMBL/GenBank/DDBJ whole genome shotgun (WGS) entry which is preliminary data.</text>
</comment>
<protein>
    <submittedName>
        <fullName evidence="1">Uncharacterized protein</fullName>
    </submittedName>
</protein>
<organism evidence="1 2">
    <name type="scientific">Trifolium medium</name>
    <dbReference type="NCBI Taxonomy" id="97028"/>
    <lineage>
        <taxon>Eukaryota</taxon>
        <taxon>Viridiplantae</taxon>
        <taxon>Streptophyta</taxon>
        <taxon>Embryophyta</taxon>
        <taxon>Tracheophyta</taxon>
        <taxon>Spermatophyta</taxon>
        <taxon>Magnoliopsida</taxon>
        <taxon>eudicotyledons</taxon>
        <taxon>Gunneridae</taxon>
        <taxon>Pentapetalae</taxon>
        <taxon>rosids</taxon>
        <taxon>fabids</taxon>
        <taxon>Fabales</taxon>
        <taxon>Fabaceae</taxon>
        <taxon>Papilionoideae</taxon>
        <taxon>50 kb inversion clade</taxon>
        <taxon>NPAAA clade</taxon>
        <taxon>Hologalegina</taxon>
        <taxon>IRL clade</taxon>
        <taxon>Trifolieae</taxon>
        <taxon>Trifolium</taxon>
    </lineage>
</organism>
<feature type="non-terminal residue" evidence="1">
    <location>
        <position position="44"/>
    </location>
</feature>
<dbReference type="Proteomes" id="UP000265520">
    <property type="component" value="Unassembled WGS sequence"/>
</dbReference>
<name>A0A392U7V0_9FABA</name>
<reference evidence="1 2" key="1">
    <citation type="journal article" date="2018" name="Front. Plant Sci.">
        <title>Red Clover (Trifolium pratense) and Zigzag Clover (T. medium) - A Picture of Genomic Similarities and Differences.</title>
        <authorList>
            <person name="Dluhosova J."/>
            <person name="Istvanek J."/>
            <person name="Nedelnik J."/>
            <person name="Repkova J."/>
        </authorList>
    </citation>
    <scope>NUCLEOTIDE SEQUENCE [LARGE SCALE GENOMIC DNA]</scope>
    <source>
        <strain evidence="2">cv. 10/8</strain>
        <tissue evidence="1">Leaf</tissue>
    </source>
</reference>
<dbReference type="EMBL" id="LXQA010724830">
    <property type="protein sequence ID" value="MCI67835.1"/>
    <property type="molecule type" value="Genomic_DNA"/>
</dbReference>
<evidence type="ECO:0000313" key="1">
    <source>
        <dbReference type="EMBL" id="MCI67835.1"/>
    </source>
</evidence>